<dbReference type="InterPro" id="IPR005119">
    <property type="entry name" value="LysR_subst-bd"/>
</dbReference>
<dbReference type="CDD" id="cd08414">
    <property type="entry name" value="PBP2_LTTR_aromatics_like"/>
    <property type="match status" value="1"/>
</dbReference>
<evidence type="ECO:0000256" key="4">
    <source>
        <dbReference type="ARBA" id="ARBA00023163"/>
    </source>
</evidence>
<evidence type="ECO:0000313" key="6">
    <source>
        <dbReference type="EMBL" id="GIM70061.1"/>
    </source>
</evidence>
<dbReference type="PANTHER" id="PTHR30346">
    <property type="entry name" value="TRANSCRIPTIONAL DUAL REGULATOR HCAR-RELATED"/>
    <property type="match status" value="1"/>
</dbReference>
<sequence>MDLDLRKLRYFAAVADKLHFGRAAEELHIAQPVLSRQIRALEHDLGTPLLTRDSHGVALTDAGRQLLIDVGPLLASAHAVRHRVAVAARGNRRLMVGFRAGITVTAAVREFATRHPDVLVDVQRIEGDDQATMLLDGRIDIGFVRLPIDETGLRVIPLYTEPRVAVLPAGHRFAGKEQITEADLAGEPLLWHADPGTQPTRRPHPNAGYLVRGVDETLEHVAAGRGISFLARSATVFHSHPEVSFVPVPDMAPEQVRLAVAASRSSPMIDDFLAAARATAGITAECGNYEMWQLGGETAAGATVAPVSPQVAAHDGQPG</sequence>
<dbReference type="GO" id="GO:0032993">
    <property type="term" value="C:protein-DNA complex"/>
    <property type="evidence" value="ECO:0007669"/>
    <property type="project" value="TreeGrafter"/>
</dbReference>
<dbReference type="InterPro" id="IPR000847">
    <property type="entry name" value="LysR_HTH_N"/>
</dbReference>
<evidence type="ECO:0000256" key="2">
    <source>
        <dbReference type="ARBA" id="ARBA00023015"/>
    </source>
</evidence>
<dbReference type="FunFam" id="1.10.10.10:FF:000001">
    <property type="entry name" value="LysR family transcriptional regulator"/>
    <property type="match status" value="1"/>
</dbReference>
<dbReference type="GO" id="GO:0003677">
    <property type="term" value="F:DNA binding"/>
    <property type="evidence" value="ECO:0007669"/>
    <property type="project" value="UniProtKB-KW"/>
</dbReference>
<keyword evidence="3" id="KW-0238">DNA-binding</keyword>
<protein>
    <submittedName>
        <fullName evidence="6">LysR family transcriptional regulator</fullName>
    </submittedName>
</protein>
<dbReference type="Gene3D" id="3.40.190.10">
    <property type="entry name" value="Periplasmic binding protein-like II"/>
    <property type="match status" value="2"/>
</dbReference>
<dbReference type="AlphaFoldDB" id="A0A919VNE6"/>
<comment type="caution">
    <text evidence="6">The sequence shown here is derived from an EMBL/GenBank/DDBJ whole genome shotgun (WGS) entry which is preliminary data.</text>
</comment>
<dbReference type="PANTHER" id="PTHR30346:SF0">
    <property type="entry name" value="HCA OPERON TRANSCRIPTIONAL ACTIVATOR HCAR"/>
    <property type="match status" value="1"/>
</dbReference>
<proteinExistence type="inferred from homology"/>
<keyword evidence="7" id="KW-1185">Reference proteome</keyword>
<dbReference type="RefSeq" id="WP_212996754.1">
    <property type="nucleotide sequence ID" value="NZ_BAAATW010000003.1"/>
</dbReference>
<reference evidence="6" key="1">
    <citation type="submission" date="2021-03" db="EMBL/GenBank/DDBJ databases">
        <title>Whole genome shotgun sequence of Actinoplanes consettensis NBRC 14913.</title>
        <authorList>
            <person name="Komaki H."/>
            <person name="Tamura T."/>
        </authorList>
    </citation>
    <scope>NUCLEOTIDE SEQUENCE</scope>
    <source>
        <strain evidence="6">NBRC 14913</strain>
    </source>
</reference>
<evidence type="ECO:0000313" key="7">
    <source>
        <dbReference type="Proteomes" id="UP000680865"/>
    </source>
</evidence>
<keyword evidence="2" id="KW-0805">Transcription regulation</keyword>
<dbReference type="Proteomes" id="UP000680865">
    <property type="component" value="Unassembled WGS sequence"/>
</dbReference>
<evidence type="ECO:0000259" key="5">
    <source>
        <dbReference type="PROSITE" id="PS50931"/>
    </source>
</evidence>
<accession>A0A919VNE6</accession>
<comment type="similarity">
    <text evidence="1">Belongs to the LysR transcriptional regulatory family.</text>
</comment>
<dbReference type="Pfam" id="PF03466">
    <property type="entry name" value="LysR_substrate"/>
    <property type="match status" value="1"/>
</dbReference>
<evidence type="ECO:0000256" key="3">
    <source>
        <dbReference type="ARBA" id="ARBA00023125"/>
    </source>
</evidence>
<dbReference type="GO" id="GO:0003700">
    <property type="term" value="F:DNA-binding transcription factor activity"/>
    <property type="evidence" value="ECO:0007669"/>
    <property type="project" value="InterPro"/>
</dbReference>
<dbReference type="Gene3D" id="1.10.10.10">
    <property type="entry name" value="Winged helix-like DNA-binding domain superfamily/Winged helix DNA-binding domain"/>
    <property type="match status" value="1"/>
</dbReference>
<dbReference type="PRINTS" id="PR00039">
    <property type="entry name" value="HTHLYSR"/>
</dbReference>
<dbReference type="SUPFAM" id="SSF46785">
    <property type="entry name" value="Winged helix' DNA-binding domain"/>
    <property type="match status" value="1"/>
</dbReference>
<name>A0A919VNE6_9ACTN</name>
<feature type="domain" description="HTH lysR-type" evidence="5">
    <location>
        <begin position="3"/>
        <end position="60"/>
    </location>
</feature>
<dbReference type="PROSITE" id="PS50931">
    <property type="entry name" value="HTH_LYSR"/>
    <property type="match status" value="1"/>
</dbReference>
<dbReference type="InterPro" id="IPR036390">
    <property type="entry name" value="WH_DNA-bd_sf"/>
</dbReference>
<evidence type="ECO:0000256" key="1">
    <source>
        <dbReference type="ARBA" id="ARBA00009437"/>
    </source>
</evidence>
<dbReference type="SUPFAM" id="SSF53850">
    <property type="entry name" value="Periplasmic binding protein-like II"/>
    <property type="match status" value="1"/>
</dbReference>
<keyword evidence="4" id="KW-0804">Transcription</keyword>
<dbReference type="Pfam" id="PF00126">
    <property type="entry name" value="HTH_1"/>
    <property type="match status" value="1"/>
</dbReference>
<dbReference type="InterPro" id="IPR036388">
    <property type="entry name" value="WH-like_DNA-bd_sf"/>
</dbReference>
<gene>
    <name evidence="6" type="primary">hcaR_1</name>
    <name evidence="6" type="ORF">Aco04nite_18270</name>
</gene>
<organism evidence="6 7">
    <name type="scientific">Winogradskya consettensis</name>
    <dbReference type="NCBI Taxonomy" id="113560"/>
    <lineage>
        <taxon>Bacteria</taxon>
        <taxon>Bacillati</taxon>
        <taxon>Actinomycetota</taxon>
        <taxon>Actinomycetes</taxon>
        <taxon>Micromonosporales</taxon>
        <taxon>Micromonosporaceae</taxon>
        <taxon>Winogradskya</taxon>
    </lineage>
</organism>
<dbReference type="EMBL" id="BOQP01000008">
    <property type="protein sequence ID" value="GIM70061.1"/>
    <property type="molecule type" value="Genomic_DNA"/>
</dbReference>